<evidence type="ECO:0000256" key="1">
    <source>
        <dbReference type="SAM" id="Phobius"/>
    </source>
</evidence>
<keyword evidence="1" id="KW-0812">Transmembrane</keyword>
<evidence type="ECO:0008006" key="3">
    <source>
        <dbReference type="Google" id="ProtNLM"/>
    </source>
</evidence>
<organism evidence="2">
    <name type="scientific">Streptomyces sp. gb1(2016)</name>
    <dbReference type="NCBI Taxonomy" id="1828321"/>
    <lineage>
        <taxon>Bacteria</taxon>
        <taxon>Bacillati</taxon>
        <taxon>Actinomycetota</taxon>
        <taxon>Actinomycetes</taxon>
        <taxon>Kitasatosporales</taxon>
        <taxon>Streptomycetaceae</taxon>
        <taxon>Streptomyces</taxon>
    </lineage>
</organism>
<keyword evidence="1" id="KW-0472">Membrane</keyword>
<sequence>MDVSGTRIRAVRAALFTALVVTLSSASHVLLSRVPLPLTVVALLAGAVFAVAFALAGRERGFGAIAGLLVPLELAADTVFTTGQHLCYGAAGGPIAGPLRSVGVDVLCGGEAGSGADGLSGVASVGTPLAGVTGQGGHAAALLASPGPAVPWLLLAAHVAVGLLAAAWLRRGESALAGLLRAAAAVAFRPLLTAVAVVGTARRRAQPARRAGRPHPLAPARFLVHSVGRRGPPLMALTPA</sequence>
<dbReference type="EMBL" id="RDBM01000037">
    <property type="protein sequence ID" value="TXS24758.1"/>
    <property type="molecule type" value="Genomic_DNA"/>
</dbReference>
<dbReference type="AlphaFoldDB" id="A0A652KP37"/>
<protein>
    <recommendedName>
        <fullName evidence="3">Integral membrane protein</fullName>
    </recommendedName>
</protein>
<feature type="transmembrane region" description="Helical" evidence="1">
    <location>
        <begin position="149"/>
        <end position="169"/>
    </location>
</feature>
<dbReference type="RefSeq" id="WP_147985353.1">
    <property type="nucleotide sequence ID" value="NZ_RDBM01000037.1"/>
</dbReference>
<feature type="transmembrane region" description="Helical" evidence="1">
    <location>
        <begin position="175"/>
        <end position="201"/>
    </location>
</feature>
<comment type="caution">
    <text evidence="2">The sequence shown here is derived from an EMBL/GenBank/DDBJ whole genome shotgun (WGS) entry which is preliminary data.</text>
</comment>
<evidence type="ECO:0000313" key="2">
    <source>
        <dbReference type="EMBL" id="TXS24758.1"/>
    </source>
</evidence>
<proteinExistence type="predicted"/>
<keyword evidence="1" id="KW-1133">Transmembrane helix</keyword>
<feature type="transmembrane region" description="Helical" evidence="1">
    <location>
        <begin position="36"/>
        <end position="56"/>
    </location>
</feature>
<name>A0A652KP37_9ACTN</name>
<reference evidence="2" key="1">
    <citation type="submission" date="2018-10" db="EMBL/GenBank/DDBJ databases">
        <authorList>
            <person name="Hariharan J."/>
            <person name="Choudoir M.J."/>
            <person name="Diebold P."/>
            <person name="Panke-Buisse K."/>
            <person name="Campbell A.N."/>
            <person name="Buckley D.H."/>
        </authorList>
    </citation>
    <scope>NUCLEOTIDE SEQUENCE</scope>
    <source>
        <strain evidence="2">Gb1</strain>
    </source>
</reference>
<accession>A0A652KP37</accession>
<gene>
    <name evidence="2" type="ORF">EAO74_30720</name>
</gene>